<evidence type="ECO:0000313" key="2">
    <source>
        <dbReference type="Proteomes" id="UP001610334"/>
    </source>
</evidence>
<sequence length="169" mass="19633">MNGIHQHIPTEALKPTCVRAYGMDKNEFFSFKTRKEQLEELFFPYQFFFSGFHNYSVPVDSQHYFFFLLPAVPPRPSVDLALVIIIFCCPHTVWAFHSPSLIATVYDGTSISFVILRPVSYPFDRSQTSCSRFLNEGYRSLSVEFRVCLFFSPDTCSPRPCNYHTVFPR</sequence>
<keyword evidence="2" id="KW-1185">Reference proteome</keyword>
<gene>
    <name evidence="1" type="ORF">BJX63DRAFT_94484</name>
</gene>
<protein>
    <submittedName>
        <fullName evidence="1">Uncharacterized protein</fullName>
    </submittedName>
</protein>
<name>A0ABR4HQS3_9EURO</name>
<evidence type="ECO:0000313" key="1">
    <source>
        <dbReference type="EMBL" id="KAL2817838.1"/>
    </source>
</evidence>
<comment type="caution">
    <text evidence="1">The sequence shown here is derived from an EMBL/GenBank/DDBJ whole genome shotgun (WGS) entry which is preliminary data.</text>
</comment>
<organism evidence="1 2">
    <name type="scientific">Aspergillus granulosus</name>
    <dbReference type="NCBI Taxonomy" id="176169"/>
    <lineage>
        <taxon>Eukaryota</taxon>
        <taxon>Fungi</taxon>
        <taxon>Dikarya</taxon>
        <taxon>Ascomycota</taxon>
        <taxon>Pezizomycotina</taxon>
        <taxon>Eurotiomycetes</taxon>
        <taxon>Eurotiomycetidae</taxon>
        <taxon>Eurotiales</taxon>
        <taxon>Aspergillaceae</taxon>
        <taxon>Aspergillus</taxon>
        <taxon>Aspergillus subgen. Nidulantes</taxon>
    </lineage>
</organism>
<dbReference type="Proteomes" id="UP001610334">
    <property type="component" value="Unassembled WGS sequence"/>
</dbReference>
<reference evidence="1 2" key="1">
    <citation type="submission" date="2024-07" db="EMBL/GenBank/DDBJ databases">
        <title>Section-level genome sequencing and comparative genomics of Aspergillus sections Usti and Cavernicolus.</title>
        <authorList>
            <consortium name="Lawrence Berkeley National Laboratory"/>
            <person name="Nybo J.L."/>
            <person name="Vesth T.C."/>
            <person name="Theobald S."/>
            <person name="Frisvad J.C."/>
            <person name="Larsen T.O."/>
            <person name="Kjaerboelling I."/>
            <person name="Rothschild-Mancinelli K."/>
            <person name="Lyhne E.K."/>
            <person name="Kogle M.E."/>
            <person name="Barry K."/>
            <person name="Clum A."/>
            <person name="Na H."/>
            <person name="Ledsgaard L."/>
            <person name="Lin J."/>
            <person name="Lipzen A."/>
            <person name="Kuo A."/>
            <person name="Riley R."/>
            <person name="Mondo S."/>
            <person name="Labutti K."/>
            <person name="Haridas S."/>
            <person name="Pangalinan J."/>
            <person name="Salamov A.A."/>
            <person name="Simmons B.A."/>
            <person name="Magnuson J.K."/>
            <person name="Chen J."/>
            <person name="Drula E."/>
            <person name="Henrissat B."/>
            <person name="Wiebenga A."/>
            <person name="Lubbers R.J."/>
            <person name="Gomes A.C."/>
            <person name="Makela M.R."/>
            <person name="Stajich J."/>
            <person name="Grigoriev I.V."/>
            <person name="Mortensen U.H."/>
            <person name="De Vries R.P."/>
            <person name="Baker S.E."/>
            <person name="Andersen M.R."/>
        </authorList>
    </citation>
    <scope>NUCLEOTIDE SEQUENCE [LARGE SCALE GENOMIC DNA]</scope>
    <source>
        <strain evidence="1 2">CBS 588.65</strain>
    </source>
</reference>
<accession>A0ABR4HQS3</accession>
<proteinExistence type="predicted"/>
<dbReference type="EMBL" id="JBFXLT010000016">
    <property type="protein sequence ID" value="KAL2817838.1"/>
    <property type="molecule type" value="Genomic_DNA"/>
</dbReference>